<reference evidence="7" key="1">
    <citation type="journal article" date="2014" name="Int. J. Syst. Evol. Microbiol.">
        <title>Complete genome sequence of Corynebacterium casei LMG S-19264T (=DSM 44701T), isolated from a smear-ripened cheese.</title>
        <authorList>
            <consortium name="US DOE Joint Genome Institute (JGI-PGF)"/>
            <person name="Walter F."/>
            <person name="Albersmeier A."/>
            <person name="Kalinowski J."/>
            <person name="Ruckert C."/>
        </authorList>
    </citation>
    <scope>NUCLEOTIDE SEQUENCE</scope>
    <source>
        <strain evidence="7">KCTC 42731</strain>
    </source>
</reference>
<evidence type="ECO:0000256" key="3">
    <source>
        <dbReference type="ARBA" id="ARBA00023143"/>
    </source>
</evidence>
<protein>
    <recommendedName>
        <fullName evidence="4">Flagellin</fullName>
    </recommendedName>
</protein>
<dbReference type="RefSeq" id="WP_189773718.1">
    <property type="nucleotide sequence ID" value="NZ_BNCK01000010.1"/>
</dbReference>
<accession>A0A919BQP3</accession>
<dbReference type="GO" id="GO:0005576">
    <property type="term" value="C:extracellular region"/>
    <property type="evidence" value="ECO:0007669"/>
    <property type="project" value="UniProtKB-SubCell"/>
</dbReference>
<proteinExistence type="inferred from homology"/>
<comment type="caution">
    <text evidence="7">The sequence shown here is derived from an EMBL/GenBank/DDBJ whole genome shotgun (WGS) entry which is preliminary data.</text>
</comment>
<dbReference type="AlphaFoldDB" id="A0A919BQP3"/>
<evidence type="ECO:0000256" key="2">
    <source>
        <dbReference type="ARBA" id="ARBA00022525"/>
    </source>
</evidence>
<name>A0A919BQP3_9GAMM</name>
<evidence type="ECO:0000313" key="7">
    <source>
        <dbReference type="EMBL" id="GHG03990.1"/>
    </source>
</evidence>
<dbReference type="InterPro" id="IPR001492">
    <property type="entry name" value="Flagellin"/>
</dbReference>
<comment type="subcellular location">
    <subcellularLocation>
        <location evidence="4">Secreted</location>
    </subcellularLocation>
    <subcellularLocation>
        <location evidence="4">Bacterial flagellum</location>
    </subcellularLocation>
</comment>
<dbReference type="Pfam" id="PF00669">
    <property type="entry name" value="Flagellin_N"/>
    <property type="match status" value="1"/>
</dbReference>
<dbReference type="Proteomes" id="UP000623842">
    <property type="component" value="Unassembled WGS sequence"/>
</dbReference>
<evidence type="ECO:0000256" key="1">
    <source>
        <dbReference type="ARBA" id="ARBA00005709"/>
    </source>
</evidence>
<keyword evidence="3 4" id="KW-0975">Bacterial flagellum</keyword>
<gene>
    <name evidence="7" type="ORF">GCM10017161_36720</name>
</gene>
<comment type="similarity">
    <text evidence="1 4">Belongs to the bacterial flagellin family.</text>
</comment>
<dbReference type="Pfam" id="PF00700">
    <property type="entry name" value="Flagellin_C"/>
    <property type="match status" value="1"/>
</dbReference>
<feature type="domain" description="Flagellin C-terminal" evidence="6">
    <location>
        <begin position="144"/>
        <end position="211"/>
    </location>
</feature>
<dbReference type="Gene3D" id="1.20.1330.10">
    <property type="entry name" value="f41 fragment of flagellin, N-terminal domain"/>
    <property type="match status" value="2"/>
</dbReference>
<dbReference type="EMBL" id="BNCK01000010">
    <property type="protein sequence ID" value="GHG03990.1"/>
    <property type="molecule type" value="Genomic_DNA"/>
</dbReference>
<dbReference type="InterPro" id="IPR046358">
    <property type="entry name" value="Flagellin_C"/>
</dbReference>
<dbReference type="GO" id="GO:0009288">
    <property type="term" value="C:bacterial-type flagellum"/>
    <property type="evidence" value="ECO:0007669"/>
    <property type="project" value="UniProtKB-SubCell"/>
</dbReference>
<dbReference type="PRINTS" id="PR00207">
    <property type="entry name" value="FLAGELLIN"/>
</dbReference>
<evidence type="ECO:0000313" key="8">
    <source>
        <dbReference type="Proteomes" id="UP000623842"/>
    </source>
</evidence>
<feature type="domain" description="Flagellin N-terminal" evidence="5">
    <location>
        <begin position="11"/>
        <end position="131"/>
    </location>
</feature>
<keyword evidence="2 4" id="KW-0964">Secreted</keyword>
<dbReference type="SUPFAM" id="SSF64518">
    <property type="entry name" value="Phase 1 flagellin"/>
    <property type="match status" value="1"/>
</dbReference>
<sequence>MNLSINSPSSSLSIIDRVNKEREEKEEKLASGKRINSAADDAAGLQISERLTSQINGYEQLSVNAQDQINTNNVQSGQLSSISESLQRANVLSIQSANPLSDNNAIQGELDQLTEQINTIAGEALGNNSFISGLDANDPQATQQALEAAFTSINSDAAALGADSNALSSQVSSYEVTRVNVSESRSRIQDTDYASTGSEQQQLNTLLQAAVINKKDEDSRKGLLINQLV</sequence>
<dbReference type="PANTHER" id="PTHR42792:SF2">
    <property type="entry name" value="FLAGELLIN"/>
    <property type="match status" value="1"/>
</dbReference>
<evidence type="ECO:0000259" key="6">
    <source>
        <dbReference type="Pfam" id="PF00700"/>
    </source>
</evidence>
<evidence type="ECO:0000256" key="4">
    <source>
        <dbReference type="RuleBase" id="RU362073"/>
    </source>
</evidence>
<reference evidence="7" key="2">
    <citation type="submission" date="2020-09" db="EMBL/GenBank/DDBJ databases">
        <authorList>
            <person name="Sun Q."/>
            <person name="Kim S."/>
        </authorList>
    </citation>
    <scope>NUCLEOTIDE SEQUENCE</scope>
    <source>
        <strain evidence="7">KCTC 42731</strain>
    </source>
</reference>
<dbReference type="InterPro" id="IPR001029">
    <property type="entry name" value="Flagellin_N"/>
</dbReference>
<evidence type="ECO:0000259" key="5">
    <source>
        <dbReference type="Pfam" id="PF00669"/>
    </source>
</evidence>
<comment type="function">
    <text evidence="4">Flagellin is the subunit protein which polymerizes to form the filaments of bacterial flagella.</text>
</comment>
<organism evidence="7 8">
    <name type="scientific">Thalassotalea marina</name>
    <dbReference type="NCBI Taxonomy" id="1673741"/>
    <lineage>
        <taxon>Bacteria</taxon>
        <taxon>Pseudomonadati</taxon>
        <taxon>Pseudomonadota</taxon>
        <taxon>Gammaproteobacteria</taxon>
        <taxon>Alteromonadales</taxon>
        <taxon>Colwelliaceae</taxon>
        <taxon>Thalassotalea</taxon>
    </lineage>
</organism>
<dbReference type="GO" id="GO:0005198">
    <property type="term" value="F:structural molecule activity"/>
    <property type="evidence" value="ECO:0007669"/>
    <property type="project" value="UniProtKB-UniRule"/>
</dbReference>
<keyword evidence="8" id="KW-1185">Reference proteome</keyword>
<dbReference type="PANTHER" id="PTHR42792">
    <property type="entry name" value="FLAGELLIN"/>
    <property type="match status" value="1"/>
</dbReference>